<protein>
    <recommendedName>
        <fullName evidence="6">Exodeoxyribonuclease 7 small subunit</fullName>
        <ecNumber evidence="6">3.1.11.6</ecNumber>
    </recommendedName>
    <alternativeName>
        <fullName evidence="6">Exodeoxyribonuclease VII small subunit</fullName>
        <shortName evidence="6">Exonuclease VII small subunit</shortName>
    </alternativeName>
</protein>
<dbReference type="KEGG" id="rlc:K227x_18180"/>
<name>A0A517N8H1_9BACT</name>
<dbReference type="OrthoDB" id="284990at2"/>
<comment type="function">
    <text evidence="6">Bidirectionally degrades single-stranded DNA into large acid-insoluble oligonucleotides, which are then degraded further into small acid-soluble oligonucleotides.</text>
</comment>
<dbReference type="GO" id="GO:0005829">
    <property type="term" value="C:cytosol"/>
    <property type="evidence" value="ECO:0007669"/>
    <property type="project" value="TreeGrafter"/>
</dbReference>
<feature type="region of interest" description="Disordered" evidence="7">
    <location>
        <begin position="97"/>
        <end position="159"/>
    </location>
</feature>
<sequence length="159" mass="16155">MAKKKTATSKKGSQSAGSGVVSGNSGDSSENGGQDVDGINFETALAEVEQIVAELESGDLGLTESLGQYEVGVKRLKQCHRILAAAEQKVSVLAGFDSEGNPVTEPIAELEVRGGGGRTKASAGRQSAAKTQKKSTSGVPDALSQSGDGETVDDSPGLF</sequence>
<evidence type="ECO:0000256" key="2">
    <source>
        <dbReference type="ARBA" id="ARBA00022490"/>
    </source>
</evidence>
<evidence type="ECO:0000256" key="7">
    <source>
        <dbReference type="SAM" id="MobiDB-lite"/>
    </source>
</evidence>
<dbReference type="RefSeq" id="WP_145169124.1">
    <property type="nucleotide sequence ID" value="NZ_CP036525.1"/>
</dbReference>
<dbReference type="PANTHER" id="PTHR34137">
    <property type="entry name" value="EXODEOXYRIBONUCLEASE 7 SMALL SUBUNIT"/>
    <property type="match status" value="1"/>
</dbReference>
<dbReference type="GO" id="GO:0008855">
    <property type="term" value="F:exodeoxyribonuclease VII activity"/>
    <property type="evidence" value="ECO:0007669"/>
    <property type="project" value="UniProtKB-UniRule"/>
</dbReference>
<feature type="compositionally biased region" description="Low complexity" evidence="7">
    <location>
        <begin position="9"/>
        <end position="34"/>
    </location>
</feature>
<dbReference type="GO" id="GO:0009318">
    <property type="term" value="C:exodeoxyribonuclease VII complex"/>
    <property type="evidence" value="ECO:0007669"/>
    <property type="project" value="UniProtKB-UniRule"/>
</dbReference>
<dbReference type="HAMAP" id="MF_00337">
    <property type="entry name" value="Exonuc_7_S"/>
    <property type="match status" value="1"/>
</dbReference>
<dbReference type="Pfam" id="PF02609">
    <property type="entry name" value="Exonuc_VII_S"/>
    <property type="match status" value="1"/>
</dbReference>
<evidence type="ECO:0000256" key="5">
    <source>
        <dbReference type="ARBA" id="ARBA00022839"/>
    </source>
</evidence>
<dbReference type="InterPro" id="IPR037004">
    <property type="entry name" value="Exonuc_VII_ssu_sf"/>
</dbReference>
<comment type="catalytic activity">
    <reaction evidence="6">
        <text>Exonucleolytic cleavage in either 5'- to 3'- or 3'- to 5'-direction to yield nucleoside 5'-phosphates.</text>
        <dbReference type="EC" id="3.1.11.6"/>
    </reaction>
</comment>
<gene>
    <name evidence="6 8" type="primary">xseB</name>
    <name evidence="8" type="ORF">K227x_18180</name>
</gene>
<evidence type="ECO:0000313" key="9">
    <source>
        <dbReference type="Proteomes" id="UP000318538"/>
    </source>
</evidence>
<comment type="subcellular location">
    <subcellularLocation>
        <location evidence="6">Cytoplasm</location>
    </subcellularLocation>
</comment>
<keyword evidence="3 6" id="KW-0540">Nuclease</keyword>
<keyword evidence="5 6" id="KW-0269">Exonuclease</keyword>
<proteinExistence type="inferred from homology"/>
<organism evidence="8 9">
    <name type="scientific">Rubripirellula lacrimiformis</name>
    <dbReference type="NCBI Taxonomy" id="1930273"/>
    <lineage>
        <taxon>Bacteria</taxon>
        <taxon>Pseudomonadati</taxon>
        <taxon>Planctomycetota</taxon>
        <taxon>Planctomycetia</taxon>
        <taxon>Pirellulales</taxon>
        <taxon>Pirellulaceae</taxon>
        <taxon>Rubripirellula</taxon>
    </lineage>
</organism>
<comment type="subunit">
    <text evidence="6">Heterooligomer composed of large and small subunits.</text>
</comment>
<dbReference type="Gene3D" id="1.10.287.1040">
    <property type="entry name" value="Exonuclease VII, small subunit"/>
    <property type="match status" value="1"/>
</dbReference>
<keyword evidence="2 6" id="KW-0963">Cytoplasm</keyword>
<dbReference type="Proteomes" id="UP000318538">
    <property type="component" value="Chromosome"/>
</dbReference>
<dbReference type="NCBIfam" id="TIGR01280">
    <property type="entry name" value="xseB"/>
    <property type="match status" value="1"/>
</dbReference>
<dbReference type="EMBL" id="CP036525">
    <property type="protein sequence ID" value="QDT03435.1"/>
    <property type="molecule type" value="Genomic_DNA"/>
</dbReference>
<comment type="similarity">
    <text evidence="1 6">Belongs to the XseB family.</text>
</comment>
<keyword evidence="9" id="KW-1185">Reference proteome</keyword>
<dbReference type="SUPFAM" id="SSF116842">
    <property type="entry name" value="XseB-like"/>
    <property type="match status" value="1"/>
</dbReference>
<dbReference type="EC" id="3.1.11.6" evidence="6"/>
<dbReference type="PANTHER" id="PTHR34137:SF1">
    <property type="entry name" value="EXODEOXYRIBONUCLEASE 7 SMALL SUBUNIT"/>
    <property type="match status" value="1"/>
</dbReference>
<keyword evidence="4 6" id="KW-0378">Hydrolase</keyword>
<reference evidence="8 9" key="1">
    <citation type="submission" date="2019-02" db="EMBL/GenBank/DDBJ databases">
        <title>Deep-cultivation of Planctomycetes and their phenomic and genomic characterization uncovers novel biology.</title>
        <authorList>
            <person name="Wiegand S."/>
            <person name="Jogler M."/>
            <person name="Boedeker C."/>
            <person name="Pinto D."/>
            <person name="Vollmers J."/>
            <person name="Rivas-Marin E."/>
            <person name="Kohn T."/>
            <person name="Peeters S.H."/>
            <person name="Heuer A."/>
            <person name="Rast P."/>
            <person name="Oberbeckmann S."/>
            <person name="Bunk B."/>
            <person name="Jeske O."/>
            <person name="Meyerdierks A."/>
            <person name="Storesund J.E."/>
            <person name="Kallscheuer N."/>
            <person name="Luecker S."/>
            <person name="Lage O.M."/>
            <person name="Pohl T."/>
            <person name="Merkel B.J."/>
            <person name="Hornburger P."/>
            <person name="Mueller R.-W."/>
            <person name="Bruemmer F."/>
            <person name="Labrenz M."/>
            <person name="Spormann A.M."/>
            <person name="Op den Camp H."/>
            <person name="Overmann J."/>
            <person name="Amann R."/>
            <person name="Jetten M.S.M."/>
            <person name="Mascher T."/>
            <person name="Medema M.H."/>
            <person name="Devos D.P."/>
            <person name="Kaster A.-K."/>
            <person name="Ovreas L."/>
            <person name="Rohde M."/>
            <person name="Galperin M.Y."/>
            <person name="Jogler C."/>
        </authorList>
    </citation>
    <scope>NUCLEOTIDE SEQUENCE [LARGE SCALE GENOMIC DNA]</scope>
    <source>
        <strain evidence="8 9">K22_7</strain>
    </source>
</reference>
<feature type="compositionally biased region" description="Polar residues" evidence="7">
    <location>
        <begin position="124"/>
        <end position="148"/>
    </location>
</feature>
<dbReference type="AlphaFoldDB" id="A0A517N8H1"/>
<dbReference type="GO" id="GO:0006308">
    <property type="term" value="P:DNA catabolic process"/>
    <property type="evidence" value="ECO:0007669"/>
    <property type="project" value="UniProtKB-UniRule"/>
</dbReference>
<evidence type="ECO:0000256" key="1">
    <source>
        <dbReference type="ARBA" id="ARBA00009998"/>
    </source>
</evidence>
<evidence type="ECO:0000256" key="3">
    <source>
        <dbReference type="ARBA" id="ARBA00022722"/>
    </source>
</evidence>
<dbReference type="InterPro" id="IPR003761">
    <property type="entry name" value="Exonuc_VII_S"/>
</dbReference>
<evidence type="ECO:0000256" key="4">
    <source>
        <dbReference type="ARBA" id="ARBA00022801"/>
    </source>
</evidence>
<accession>A0A517N8H1</accession>
<feature type="region of interest" description="Disordered" evidence="7">
    <location>
        <begin position="1"/>
        <end position="40"/>
    </location>
</feature>
<evidence type="ECO:0000256" key="6">
    <source>
        <dbReference type="HAMAP-Rule" id="MF_00337"/>
    </source>
</evidence>
<evidence type="ECO:0000313" key="8">
    <source>
        <dbReference type="EMBL" id="QDT03435.1"/>
    </source>
</evidence>